<reference evidence="7" key="1">
    <citation type="submission" date="2017-01" db="EMBL/GenBank/DDBJ databases">
        <authorList>
            <person name="Varghese N."/>
            <person name="Submissions S."/>
        </authorList>
    </citation>
    <scope>NUCLEOTIDE SEQUENCE [LARGE SCALE GENOMIC DNA]</scope>
    <source>
        <strain evidence="7">DSM 45196</strain>
    </source>
</reference>
<evidence type="ECO:0000256" key="4">
    <source>
        <dbReference type="ARBA" id="ARBA00022840"/>
    </source>
</evidence>
<dbReference type="PANTHER" id="PTHR42798:SF7">
    <property type="entry name" value="ALPHA-D-RIBOSE 1-METHYLPHOSPHONATE 5-TRIPHOSPHATE SYNTHASE SUBUNIT PHNL"/>
    <property type="match status" value="1"/>
</dbReference>
<organism evidence="6 7">
    <name type="scientific">Kroppenstedtia eburnea</name>
    <dbReference type="NCBI Taxonomy" id="714067"/>
    <lineage>
        <taxon>Bacteria</taxon>
        <taxon>Bacillati</taxon>
        <taxon>Bacillota</taxon>
        <taxon>Bacilli</taxon>
        <taxon>Bacillales</taxon>
        <taxon>Thermoactinomycetaceae</taxon>
        <taxon>Kroppenstedtia</taxon>
    </lineage>
</organism>
<keyword evidence="2" id="KW-0813">Transport</keyword>
<dbReference type="Proteomes" id="UP000186795">
    <property type="component" value="Unassembled WGS sequence"/>
</dbReference>
<accession>A0A1N7JSK2</accession>
<dbReference type="InterPro" id="IPR003439">
    <property type="entry name" value="ABC_transporter-like_ATP-bd"/>
</dbReference>
<evidence type="ECO:0000313" key="6">
    <source>
        <dbReference type="EMBL" id="SIS52216.1"/>
    </source>
</evidence>
<dbReference type="GO" id="GO:0098796">
    <property type="term" value="C:membrane protein complex"/>
    <property type="evidence" value="ECO:0007669"/>
    <property type="project" value="UniProtKB-ARBA"/>
</dbReference>
<dbReference type="InterPro" id="IPR017911">
    <property type="entry name" value="MacB-like_ATP-bd"/>
</dbReference>
<dbReference type="FunFam" id="3.40.50.300:FF:000032">
    <property type="entry name" value="Export ABC transporter ATP-binding protein"/>
    <property type="match status" value="1"/>
</dbReference>
<dbReference type="InterPro" id="IPR017871">
    <property type="entry name" value="ABC_transporter-like_CS"/>
</dbReference>
<feature type="domain" description="ABC transporter" evidence="5">
    <location>
        <begin position="7"/>
        <end position="245"/>
    </location>
</feature>
<keyword evidence="3" id="KW-0547">Nucleotide-binding</keyword>
<dbReference type="Gene3D" id="3.40.50.300">
    <property type="entry name" value="P-loop containing nucleotide triphosphate hydrolases"/>
    <property type="match status" value="1"/>
</dbReference>
<dbReference type="GO" id="GO:0005524">
    <property type="term" value="F:ATP binding"/>
    <property type="evidence" value="ECO:0007669"/>
    <property type="project" value="UniProtKB-KW"/>
</dbReference>
<evidence type="ECO:0000313" key="7">
    <source>
        <dbReference type="Proteomes" id="UP000186795"/>
    </source>
</evidence>
<gene>
    <name evidence="6" type="ORF">SAMN05421790_102279</name>
</gene>
<evidence type="ECO:0000256" key="2">
    <source>
        <dbReference type="ARBA" id="ARBA00022448"/>
    </source>
</evidence>
<dbReference type="SMART" id="SM00382">
    <property type="entry name" value="AAA"/>
    <property type="match status" value="1"/>
</dbReference>
<dbReference type="PANTHER" id="PTHR42798">
    <property type="entry name" value="LIPOPROTEIN-RELEASING SYSTEM ATP-BINDING PROTEIN LOLD"/>
    <property type="match status" value="1"/>
</dbReference>
<evidence type="ECO:0000256" key="1">
    <source>
        <dbReference type="ARBA" id="ARBA00005417"/>
    </source>
</evidence>
<keyword evidence="4 6" id="KW-0067">ATP-binding</keyword>
<keyword evidence="7" id="KW-1185">Reference proteome</keyword>
<dbReference type="GO" id="GO:0016887">
    <property type="term" value="F:ATP hydrolysis activity"/>
    <property type="evidence" value="ECO:0007669"/>
    <property type="project" value="InterPro"/>
</dbReference>
<dbReference type="InterPro" id="IPR003593">
    <property type="entry name" value="AAA+_ATPase"/>
</dbReference>
<evidence type="ECO:0000259" key="5">
    <source>
        <dbReference type="PROSITE" id="PS50893"/>
    </source>
</evidence>
<protein>
    <submittedName>
        <fullName evidence="6">Putative ABC transport system ATP-binding protein</fullName>
    </submittedName>
</protein>
<dbReference type="SUPFAM" id="SSF52540">
    <property type="entry name" value="P-loop containing nucleoside triphosphate hydrolases"/>
    <property type="match status" value="1"/>
</dbReference>
<dbReference type="CDD" id="cd03255">
    <property type="entry name" value="ABC_MJ0796_LolCDE_FtsE"/>
    <property type="match status" value="1"/>
</dbReference>
<proteinExistence type="inferred from homology"/>
<comment type="similarity">
    <text evidence="1">Belongs to the ABC transporter superfamily.</text>
</comment>
<evidence type="ECO:0000256" key="3">
    <source>
        <dbReference type="ARBA" id="ARBA00022741"/>
    </source>
</evidence>
<dbReference type="GO" id="GO:0022857">
    <property type="term" value="F:transmembrane transporter activity"/>
    <property type="evidence" value="ECO:0007669"/>
    <property type="project" value="UniProtKB-ARBA"/>
</dbReference>
<dbReference type="AlphaFoldDB" id="A0A1N7JSK2"/>
<dbReference type="InterPro" id="IPR027417">
    <property type="entry name" value="P-loop_NTPase"/>
</dbReference>
<dbReference type="EMBL" id="FTOD01000002">
    <property type="protein sequence ID" value="SIS52216.1"/>
    <property type="molecule type" value="Genomic_DNA"/>
</dbReference>
<dbReference type="PROSITE" id="PS50893">
    <property type="entry name" value="ABC_TRANSPORTER_2"/>
    <property type="match status" value="1"/>
</dbReference>
<sequence>MNKMDVLKVNNLSKVYGGKVSHRALSDISFSIGQGEFVGIMGPSGSGKTTLLNLISTIDTPTSGEVQLQGKNPHELKKSNLARFRRRQLGFVFQDFNLLDTLTVGENIVLPLTLDRKDVNEMEQKLKAVAERLDIAAILDKRTYEISGGQKQRAAIARAIIHSPSLLLADEPTGNLDSKASRNVMETMEAINEQDGATMMMVTHDPVAAGYCHRVIFIKDGELFNEIHRGENRQTFFQQIIDVLSLLGGNSHDLSSVRL</sequence>
<dbReference type="PROSITE" id="PS00211">
    <property type="entry name" value="ABC_TRANSPORTER_1"/>
    <property type="match status" value="1"/>
</dbReference>
<dbReference type="Pfam" id="PF00005">
    <property type="entry name" value="ABC_tran"/>
    <property type="match status" value="1"/>
</dbReference>
<name>A0A1N7JSK2_9BACL</name>